<dbReference type="Gene3D" id="3.20.20.150">
    <property type="entry name" value="Divalent-metal-dependent TIM barrel enzymes"/>
    <property type="match status" value="1"/>
</dbReference>
<dbReference type="EMBL" id="JAWDKC010000012">
    <property type="protein sequence ID" value="MDV0445071.1"/>
    <property type="molecule type" value="Genomic_DNA"/>
</dbReference>
<organism evidence="2 3">
    <name type="scientific">Methanimicrococcus hacksteinii</name>
    <dbReference type="NCBI Taxonomy" id="3028293"/>
    <lineage>
        <taxon>Archaea</taxon>
        <taxon>Methanobacteriati</taxon>
        <taxon>Methanobacteriota</taxon>
        <taxon>Stenosarchaea group</taxon>
        <taxon>Methanomicrobia</taxon>
        <taxon>Methanosarcinales</taxon>
        <taxon>Methanosarcinaceae</taxon>
        <taxon>Methanimicrococcus</taxon>
    </lineage>
</organism>
<feature type="domain" description="Xylose isomerase-like TIM barrel" evidence="1">
    <location>
        <begin position="43"/>
        <end position="231"/>
    </location>
</feature>
<proteinExistence type="predicted"/>
<dbReference type="GO" id="GO:0008833">
    <property type="term" value="F:deoxyribonuclease IV (phage-T4-induced) activity"/>
    <property type="evidence" value="ECO:0007669"/>
    <property type="project" value="UniProtKB-EC"/>
</dbReference>
<dbReference type="Proteomes" id="UP001272052">
    <property type="component" value="Unassembled WGS sequence"/>
</dbReference>
<name>A0ABU3VPJ2_9EURY</name>
<reference evidence="2 3" key="1">
    <citation type="submission" date="2023-06" db="EMBL/GenBank/DDBJ databases">
        <title>Genome sequence of Methanimicrococcus sp. At1.</title>
        <authorList>
            <person name="Protasov E."/>
            <person name="Platt K."/>
            <person name="Poehlein A."/>
            <person name="Daniel R."/>
            <person name="Brune A."/>
        </authorList>
    </citation>
    <scope>NUCLEOTIDE SEQUENCE [LARGE SCALE GENOMIC DNA]</scope>
    <source>
        <strain evidence="2 3">At1</strain>
    </source>
</reference>
<keyword evidence="3" id="KW-1185">Reference proteome</keyword>
<evidence type="ECO:0000313" key="3">
    <source>
        <dbReference type="Proteomes" id="UP001272052"/>
    </source>
</evidence>
<dbReference type="EC" id="3.1.21.2" evidence="2"/>
<keyword evidence="2" id="KW-0540">Nuclease</keyword>
<dbReference type="RefSeq" id="WP_318785494.1">
    <property type="nucleotide sequence ID" value="NZ_JAWDKC010000012.1"/>
</dbReference>
<keyword evidence="2" id="KW-0255">Endonuclease</keyword>
<keyword evidence="2" id="KW-0378">Hydrolase</keyword>
<sequence length="250" mass="27659">MIGISTLAFSNTDLETALSAVEQMTKAKHAEIFSEGIHDVIHSENSEILSSYALSYSIHAPTLDVNLAAARETIRKTGLEIIQDSAEFCMNRDIEILVVHPGYAADKETLPQAYKSFEKSIPGLQKIKEETGVRICIENMPDADIYLFRNPDDINLIETAGLEFILDIGHAHTTENLKEFLQNEIAHYHIHDNGGDFDSHFGFGDGTIGHFCLEQIVKKAKKDKAILIAENKTIEGAVKTYEALKKAGAD</sequence>
<accession>A0ABU3VPJ2</accession>
<dbReference type="PANTHER" id="PTHR21445">
    <property type="entry name" value="ENDONUCLEASE IV ENDODEOXYRIBONUCLEASE IV"/>
    <property type="match status" value="1"/>
</dbReference>
<dbReference type="PANTHER" id="PTHR21445:SF0">
    <property type="entry name" value="APURINIC-APYRIMIDINIC ENDONUCLEASE"/>
    <property type="match status" value="1"/>
</dbReference>
<dbReference type="InterPro" id="IPR001719">
    <property type="entry name" value="AP_endonuc_2"/>
</dbReference>
<gene>
    <name evidence="2" type="primary">nfo_1</name>
    <name evidence="2" type="ORF">MmiAt1_06260</name>
</gene>
<evidence type="ECO:0000259" key="1">
    <source>
        <dbReference type="Pfam" id="PF01261"/>
    </source>
</evidence>
<dbReference type="Pfam" id="PF01261">
    <property type="entry name" value="AP_endonuc_2"/>
    <property type="match status" value="1"/>
</dbReference>
<dbReference type="SUPFAM" id="SSF51658">
    <property type="entry name" value="Xylose isomerase-like"/>
    <property type="match status" value="1"/>
</dbReference>
<comment type="caution">
    <text evidence="2">The sequence shown here is derived from an EMBL/GenBank/DDBJ whole genome shotgun (WGS) entry which is preliminary data.</text>
</comment>
<dbReference type="InterPro" id="IPR036237">
    <property type="entry name" value="Xyl_isomerase-like_sf"/>
</dbReference>
<protein>
    <submittedName>
        <fullName evidence="2">Endonuclease 4</fullName>
        <ecNumber evidence="2">3.1.21.2</ecNumber>
    </submittedName>
</protein>
<dbReference type="InterPro" id="IPR013022">
    <property type="entry name" value="Xyl_isomerase-like_TIM-brl"/>
</dbReference>
<evidence type="ECO:0000313" key="2">
    <source>
        <dbReference type="EMBL" id="MDV0445071.1"/>
    </source>
</evidence>